<keyword evidence="7" id="KW-0472">Membrane</keyword>
<evidence type="ECO:0000259" key="10">
    <source>
        <dbReference type="PROSITE" id="PS50195"/>
    </source>
</evidence>
<reference evidence="13" key="1">
    <citation type="submission" date="2012-12" db="EMBL/GenBank/DDBJ databases">
        <authorList>
            <person name="Hellsten U."/>
            <person name="Grimwood J."/>
            <person name="Chapman J.A."/>
            <person name="Shapiro H."/>
            <person name="Aerts A."/>
            <person name="Otillar R.P."/>
            <person name="Terry A.Y."/>
            <person name="Boore J.L."/>
            <person name="Simakov O."/>
            <person name="Marletaz F."/>
            <person name="Cho S.-J."/>
            <person name="Edsinger-Gonzales E."/>
            <person name="Havlak P."/>
            <person name="Kuo D.-H."/>
            <person name="Larsson T."/>
            <person name="Lv J."/>
            <person name="Arendt D."/>
            <person name="Savage R."/>
            <person name="Osoegawa K."/>
            <person name="de Jong P."/>
            <person name="Lindberg D.R."/>
            <person name="Seaver E.C."/>
            <person name="Weisblat D.A."/>
            <person name="Putnam N.H."/>
            <person name="Grigoriev I.V."/>
            <person name="Rokhsar D.S."/>
        </authorList>
    </citation>
    <scope>NUCLEOTIDE SEQUENCE</scope>
    <source>
        <strain evidence="13">I ESC-2004</strain>
    </source>
</reference>
<dbReference type="GO" id="GO:0000422">
    <property type="term" value="P:autophagy of mitochondrion"/>
    <property type="evidence" value="ECO:0007669"/>
    <property type="project" value="TreeGrafter"/>
</dbReference>
<reference evidence="11 13" key="2">
    <citation type="journal article" date="2013" name="Nature">
        <title>Insights into bilaterian evolution from three spiralian genomes.</title>
        <authorList>
            <person name="Simakov O."/>
            <person name="Marletaz F."/>
            <person name="Cho S.J."/>
            <person name="Edsinger-Gonzales E."/>
            <person name="Havlak P."/>
            <person name="Hellsten U."/>
            <person name="Kuo D.H."/>
            <person name="Larsson T."/>
            <person name="Lv J."/>
            <person name="Arendt D."/>
            <person name="Savage R."/>
            <person name="Osoegawa K."/>
            <person name="de Jong P."/>
            <person name="Grimwood J."/>
            <person name="Chapman J.A."/>
            <person name="Shapiro H."/>
            <person name="Aerts A."/>
            <person name="Otillar R.P."/>
            <person name="Terry A.Y."/>
            <person name="Boore J.L."/>
            <person name="Grigoriev I.V."/>
            <person name="Lindberg D.R."/>
            <person name="Seaver E.C."/>
            <person name="Weisblat D.A."/>
            <person name="Putnam N.H."/>
            <person name="Rokhsar D.S."/>
        </authorList>
    </citation>
    <scope>NUCLEOTIDE SEQUENCE</scope>
    <source>
        <strain evidence="11 13">I ESC-2004</strain>
    </source>
</reference>
<dbReference type="OMA" id="WSLHRFI"/>
<dbReference type="EnsemblMetazoa" id="CapteT21975">
    <property type="protein sequence ID" value="CapteP21975"/>
    <property type="gene ID" value="CapteG21975"/>
</dbReference>
<dbReference type="STRING" id="283909.R7UKX8"/>
<feature type="compositionally biased region" description="Acidic residues" evidence="9">
    <location>
        <begin position="8"/>
        <end position="17"/>
    </location>
</feature>
<dbReference type="GO" id="GO:0061709">
    <property type="term" value="P:reticulophagy"/>
    <property type="evidence" value="ECO:0007669"/>
    <property type="project" value="TreeGrafter"/>
</dbReference>
<evidence type="ECO:0000313" key="12">
    <source>
        <dbReference type="EnsemblMetazoa" id="CapteP21975"/>
    </source>
</evidence>
<feature type="region of interest" description="Disordered" evidence="9">
    <location>
        <begin position="1"/>
        <end position="46"/>
    </location>
</feature>
<evidence type="ECO:0000256" key="9">
    <source>
        <dbReference type="SAM" id="MobiDB-lite"/>
    </source>
</evidence>
<accession>R7UKX8</accession>
<dbReference type="HOGENOM" id="CLU_040655_1_0_1"/>
<dbReference type="Gene3D" id="3.30.1520.10">
    <property type="entry name" value="Phox-like domain"/>
    <property type="match status" value="1"/>
</dbReference>
<comment type="similarity">
    <text evidence="3">Belongs to the sorting nexin family.</text>
</comment>
<evidence type="ECO:0000256" key="8">
    <source>
        <dbReference type="SAM" id="Coils"/>
    </source>
</evidence>
<dbReference type="GO" id="GO:0034727">
    <property type="term" value="P:piecemeal microautophagy of the nucleus"/>
    <property type="evidence" value="ECO:0007669"/>
    <property type="project" value="TreeGrafter"/>
</dbReference>
<keyword evidence="5" id="KW-0963">Cytoplasm</keyword>
<dbReference type="GO" id="GO:0005769">
    <property type="term" value="C:early endosome"/>
    <property type="evidence" value="ECO:0007669"/>
    <property type="project" value="TreeGrafter"/>
</dbReference>
<evidence type="ECO:0000313" key="11">
    <source>
        <dbReference type="EMBL" id="ELU06895.1"/>
    </source>
</evidence>
<keyword evidence="6" id="KW-0446">Lipid-binding</keyword>
<dbReference type="InterPro" id="IPR015404">
    <property type="entry name" value="Vps5_C"/>
</dbReference>
<feature type="domain" description="PX" evidence="10">
    <location>
        <begin position="76"/>
        <end position="196"/>
    </location>
</feature>
<dbReference type="SMART" id="SM00312">
    <property type="entry name" value="PX"/>
    <property type="match status" value="1"/>
</dbReference>
<feature type="compositionally biased region" description="Polar residues" evidence="9">
    <location>
        <begin position="22"/>
        <end position="46"/>
    </location>
</feature>
<dbReference type="OrthoDB" id="205639at2759"/>
<dbReference type="PANTHER" id="PTHR45949:SF2">
    <property type="entry name" value="SORTING NEXIN-4"/>
    <property type="match status" value="1"/>
</dbReference>
<dbReference type="InterPro" id="IPR036871">
    <property type="entry name" value="PX_dom_sf"/>
</dbReference>
<dbReference type="CDD" id="cd07624">
    <property type="entry name" value="BAR_SNX7_30"/>
    <property type="match status" value="1"/>
</dbReference>
<evidence type="ECO:0000256" key="5">
    <source>
        <dbReference type="ARBA" id="ARBA00022490"/>
    </source>
</evidence>
<evidence type="ECO:0000256" key="1">
    <source>
        <dbReference type="ARBA" id="ARBA00004184"/>
    </source>
</evidence>
<name>R7UKX8_CAPTE</name>
<evidence type="ECO:0000256" key="6">
    <source>
        <dbReference type="ARBA" id="ARBA00023121"/>
    </source>
</evidence>
<dbReference type="GO" id="GO:0032456">
    <property type="term" value="P:endocytic recycling"/>
    <property type="evidence" value="ECO:0007669"/>
    <property type="project" value="TreeGrafter"/>
</dbReference>
<dbReference type="EMBL" id="KB300307">
    <property type="protein sequence ID" value="ELU06895.1"/>
    <property type="molecule type" value="Genomic_DNA"/>
</dbReference>
<dbReference type="Gene3D" id="1.20.1270.60">
    <property type="entry name" value="Arfaptin homology (AH) domain/BAR domain"/>
    <property type="match status" value="1"/>
</dbReference>
<protein>
    <recommendedName>
        <fullName evidence="10">PX domain-containing protein</fullName>
    </recommendedName>
</protein>
<proteinExistence type="inferred from homology"/>
<dbReference type="PANTHER" id="PTHR45949">
    <property type="entry name" value="SORTING NEXIN-4"/>
    <property type="match status" value="1"/>
</dbReference>
<organism evidence="11">
    <name type="scientific">Capitella teleta</name>
    <name type="common">Polychaete worm</name>
    <dbReference type="NCBI Taxonomy" id="283909"/>
    <lineage>
        <taxon>Eukaryota</taxon>
        <taxon>Metazoa</taxon>
        <taxon>Spiralia</taxon>
        <taxon>Lophotrochozoa</taxon>
        <taxon>Annelida</taxon>
        <taxon>Polychaeta</taxon>
        <taxon>Sedentaria</taxon>
        <taxon>Scolecida</taxon>
        <taxon>Capitellidae</taxon>
        <taxon>Capitella</taxon>
    </lineage>
</organism>
<evidence type="ECO:0000313" key="13">
    <source>
        <dbReference type="Proteomes" id="UP000014760"/>
    </source>
</evidence>
<sequence>MDPLSQGIEEESDEIDFDYYLSQISPQPTGNSTEAQPKPSTADTTSDALNACCVQPLSGLSLTQGDDDNVTETDVKDLFVVVDNPEKHTTAMESYITFRVTSKTTRSDYESSEFQVRRRYNDFIWLRQRLEETQPTLLVPPLPEKHSLKRFDRFNQEFVHMRMRALHIFMSRLAEHPVLSFNKNFQTFLTAKQSEFQAAKKEGTGFMSRMADSFHNMSASYMMKNRPPEFVATTEYINGFSDKLAVLDRISQRVIKEQYDYLSELNEWGPVFTLWSNNEGKLNDALVAMAKAVEKCFLSLQQLADATEHSLSNPLREYMLYAEAIKVVLRRRDAIQMEYEMTVEELNRKKDEKDQLNKQVETLNDRATCSNADLKADLDRWHKTKRRDFRKVFSEMADRNIQYYQQCLAAWEEAIPLIQKTDATHDDLPHDLHQ</sequence>
<dbReference type="PROSITE" id="PS50195">
    <property type="entry name" value="PX"/>
    <property type="match status" value="1"/>
</dbReference>
<dbReference type="GO" id="GO:0015031">
    <property type="term" value="P:protein transport"/>
    <property type="evidence" value="ECO:0007669"/>
    <property type="project" value="TreeGrafter"/>
</dbReference>
<dbReference type="GO" id="GO:0035091">
    <property type="term" value="F:phosphatidylinositol binding"/>
    <property type="evidence" value="ECO:0007669"/>
    <property type="project" value="InterPro"/>
</dbReference>
<feature type="coiled-coil region" evidence="8">
    <location>
        <begin position="339"/>
        <end position="373"/>
    </location>
</feature>
<comment type="subcellular location">
    <subcellularLocation>
        <location evidence="2">Cytoplasm</location>
    </subcellularLocation>
    <subcellularLocation>
        <location evidence="1">Endomembrane system</location>
        <topology evidence="1">Peripheral membrane protein</topology>
    </subcellularLocation>
</comment>
<dbReference type="Proteomes" id="UP000014760">
    <property type="component" value="Unassembled WGS sequence"/>
</dbReference>
<dbReference type="CDD" id="cd06860">
    <property type="entry name" value="PX_SNX7_30_like"/>
    <property type="match status" value="1"/>
</dbReference>
<dbReference type="EMBL" id="AMQN01007257">
    <property type="status" value="NOT_ANNOTATED_CDS"/>
    <property type="molecule type" value="Genomic_DNA"/>
</dbReference>
<dbReference type="InterPro" id="IPR027267">
    <property type="entry name" value="AH/BAR_dom_sf"/>
</dbReference>
<evidence type="ECO:0000256" key="7">
    <source>
        <dbReference type="ARBA" id="ARBA00023136"/>
    </source>
</evidence>
<evidence type="ECO:0000256" key="4">
    <source>
        <dbReference type="ARBA" id="ARBA00022448"/>
    </source>
</evidence>
<reference evidence="12" key="3">
    <citation type="submission" date="2015-06" db="UniProtKB">
        <authorList>
            <consortium name="EnsemblMetazoa"/>
        </authorList>
    </citation>
    <scope>IDENTIFICATION</scope>
</reference>
<dbReference type="Pfam" id="PF09325">
    <property type="entry name" value="Vps5"/>
    <property type="match status" value="1"/>
</dbReference>
<dbReference type="InterPro" id="IPR001683">
    <property type="entry name" value="PX_dom"/>
</dbReference>
<keyword evidence="13" id="KW-1185">Reference proteome</keyword>
<dbReference type="SUPFAM" id="SSF103657">
    <property type="entry name" value="BAR/IMD domain-like"/>
    <property type="match status" value="1"/>
</dbReference>
<dbReference type="SUPFAM" id="SSF64268">
    <property type="entry name" value="PX domain"/>
    <property type="match status" value="1"/>
</dbReference>
<dbReference type="AlphaFoldDB" id="R7UKX8"/>
<dbReference type="GO" id="GO:0000407">
    <property type="term" value="C:phagophore assembly site"/>
    <property type="evidence" value="ECO:0007669"/>
    <property type="project" value="TreeGrafter"/>
</dbReference>
<dbReference type="Pfam" id="PF00787">
    <property type="entry name" value="PX"/>
    <property type="match status" value="1"/>
</dbReference>
<evidence type="ECO:0000256" key="3">
    <source>
        <dbReference type="ARBA" id="ARBA00010883"/>
    </source>
</evidence>
<keyword evidence="4" id="KW-0813">Transport</keyword>
<keyword evidence="8" id="KW-0175">Coiled coil</keyword>
<gene>
    <name evidence="11" type="ORF">CAPTEDRAFT_21975</name>
</gene>
<evidence type="ECO:0000256" key="2">
    <source>
        <dbReference type="ARBA" id="ARBA00004496"/>
    </source>
</evidence>